<organism evidence="1 2">
    <name type="scientific">Bodo saltans</name>
    <name type="common">Flagellated protozoan</name>
    <dbReference type="NCBI Taxonomy" id="75058"/>
    <lineage>
        <taxon>Eukaryota</taxon>
        <taxon>Discoba</taxon>
        <taxon>Euglenozoa</taxon>
        <taxon>Kinetoplastea</taxon>
        <taxon>Metakinetoplastina</taxon>
        <taxon>Eubodonida</taxon>
        <taxon>Bodonidae</taxon>
        <taxon>Bodo</taxon>
    </lineage>
</organism>
<dbReference type="EMBL" id="CYKH01001580">
    <property type="protein sequence ID" value="CUG87725.1"/>
    <property type="molecule type" value="Genomic_DNA"/>
</dbReference>
<keyword evidence="2" id="KW-1185">Reference proteome</keyword>
<proteinExistence type="predicted"/>
<protein>
    <submittedName>
        <fullName evidence="1">Uncharacterized protein</fullName>
    </submittedName>
</protein>
<dbReference type="Proteomes" id="UP000051952">
    <property type="component" value="Unassembled WGS sequence"/>
</dbReference>
<evidence type="ECO:0000313" key="1">
    <source>
        <dbReference type="EMBL" id="CUG87725.1"/>
    </source>
</evidence>
<dbReference type="AlphaFoldDB" id="A0A0S4JH40"/>
<name>A0A0S4JH40_BODSA</name>
<reference evidence="2" key="1">
    <citation type="submission" date="2015-09" db="EMBL/GenBank/DDBJ databases">
        <authorList>
            <consortium name="Pathogen Informatics"/>
        </authorList>
    </citation>
    <scope>NUCLEOTIDE SEQUENCE [LARGE SCALE GENOMIC DNA]</scope>
    <source>
        <strain evidence="2">Lake Konstanz</strain>
    </source>
</reference>
<dbReference type="VEuPathDB" id="TriTrypDB:BSAL_11630"/>
<gene>
    <name evidence="1" type="ORF">BSAL_11630</name>
</gene>
<sequence length="767" mass="85783">MLRRCISTRLTAASQTRSFSIADIELTSLLPIEYDRVARRAFSVNDYIKQHKLPISPIEVDKSLTAWARLSAREKKVRMPRFADFDDHPSLEEATRRAAKDVERQSTMAKEIVGNKVALNILGRKGIHNLDHFSRCDPASLGTVESDIVQLLNNSLQDAQERVEHERQLLEWLDSHVKAFKKRVHPINSTDTAPESYATHLRMRELTHRHSYGAKGNTMLGGDRRKTLDAIVDHAFTESRTKEGNKINYVVAAPRQGKSLMLTEVVAEAPKRGRNFYGVTITFTGDTPLYEAVTTVRDVSSQFWGRVVHSLYCAMLPEKTAAPQDSLRTYCFDEFKAQPFFKYIDKNVAYTLAGKLGLGRVVIAADEISRLIRCIKQWPNSCEKENAMSTITSLYGACWSLVCSGFTVSDADAMCTRSDRGTEPVLLFTLSKDTRGDFALMRECLKEAYPGRAFTPARRGLYEIVKNVPGYCGLWIEARDKFLQNVKGFTRDVSGISDLHTPTIEALGKPLSTNSWLLSDFWRAEANRHTDVLEVVHRDFFRNLERSGAVLPGANMDDKMRFLCPLAYTHPALNGAREYDLILFAVNKLHATGDWTLMEKGKALAAILLVRLALTAAYVNDPIARSEGYQAVTVRTLISRLCGKIHTTVSAKRVHSVDESLPAKFPDYTINISLAGVSKSEVQNQYDAKYTKDTANSATGMAIVKDLSAFPAVWSEALGKKRSTKKQEERLEENIAALNSPHFSVLSPQCPMNPGCDVAMLLRAGEK</sequence>
<accession>A0A0S4JH40</accession>
<evidence type="ECO:0000313" key="2">
    <source>
        <dbReference type="Proteomes" id="UP000051952"/>
    </source>
</evidence>